<reference evidence="2" key="1">
    <citation type="journal article" date="2019" name="Int. J. Syst. Evol. Microbiol.">
        <title>The Global Catalogue of Microorganisms (GCM) 10K type strain sequencing project: providing services to taxonomists for standard genome sequencing and annotation.</title>
        <authorList>
            <consortium name="The Broad Institute Genomics Platform"/>
            <consortium name="The Broad Institute Genome Sequencing Center for Infectious Disease"/>
            <person name="Wu L."/>
            <person name="Ma J."/>
        </authorList>
    </citation>
    <scope>NUCLEOTIDE SEQUENCE [LARGE SCALE GENOMIC DNA]</scope>
    <source>
        <strain evidence="2">CCUG 53519</strain>
    </source>
</reference>
<evidence type="ECO:0000313" key="2">
    <source>
        <dbReference type="Proteomes" id="UP001597169"/>
    </source>
</evidence>
<evidence type="ECO:0000313" key="1">
    <source>
        <dbReference type="EMBL" id="MFD1127584.1"/>
    </source>
</evidence>
<comment type="caution">
    <text evidence="1">The sequence shown here is derived from an EMBL/GenBank/DDBJ whole genome shotgun (WGS) entry which is preliminary data.</text>
</comment>
<accession>A0ABW3PLA0</accession>
<name>A0ABW3PLA0_9BACL</name>
<sequence length="107" mass="11807">MTESSGQFARTGLHYSIRASVSFVGRIDRIGSTHHLRASAGARTGYSTPMLPWKLTIKDLYCIIPTNPELFTMELEGSDLLPPCPYPLCVEKNELPPSIGEAHFSIN</sequence>
<gene>
    <name evidence="1" type="ORF">ACFQ3J_05245</name>
</gene>
<proteinExistence type="predicted"/>
<protein>
    <submittedName>
        <fullName evidence="1">Uncharacterized protein</fullName>
    </submittedName>
</protein>
<dbReference type="EMBL" id="JBHTKX010000001">
    <property type="protein sequence ID" value="MFD1127584.1"/>
    <property type="molecule type" value="Genomic_DNA"/>
</dbReference>
<dbReference type="Proteomes" id="UP001597169">
    <property type="component" value="Unassembled WGS sequence"/>
</dbReference>
<organism evidence="1 2">
    <name type="scientific">Paenibacillus provencensis</name>
    <dbReference type="NCBI Taxonomy" id="441151"/>
    <lineage>
        <taxon>Bacteria</taxon>
        <taxon>Bacillati</taxon>
        <taxon>Bacillota</taxon>
        <taxon>Bacilli</taxon>
        <taxon>Bacillales</taxon>
        <taxon>Paenibacillaceae</taxon>
        <taxon>Paenibacillus</taxon>
    </lineage>
</organism>
<dbReference type="RefSeq" id="WP_143812100.1">
    <property type="nucleotide sequence ID" value="NZ_JBHTKX010000001.1"/>
</dbReference>
<keyword evidence="2" id="KW-1185">Reference proteome</keyword>